<dbReference type="NCBIfam" id="TIGR04057">
    <property type="entry name" value="SusC_RagA_signa"/>
    <property type="match status" value="1"/>
</dbReference>
<evidence type="ECO:0000256" key="2">
    <source>
        <dbReference type="ARBA" id="ARBA00022448"/>
    </source>
</evidence>
<dbReference type="EMBL" id="JAAFZH010000006">
    <property type="protein sequence ID" value="NDU96291.1"/>
    <property type="molecule type" value="Genomic_DNA"/>
</dbReference>
<accession>A0A6L9LAT0</accession>
<dbReference type="SUPFAM" id="SSF49464">
    <property type="entry name" value="Carboxypeptidase regulatory domain-like"/>
    <property type="match status" value="1"/>
</dbReference>
<keyword evidence="2 7" id="KW-0813">Transport</keyword>
<protein>
    <submittedName>
        <fullName evidence="9">TonB-dependent receptor</fullName>
    </submittedName>
</protein>
<dbReference type="PROSITE" id="PS52016">
    <property type="entry name" value="TONB_DEPENDENT_REC_3"/>
    <property type="match status" value="1"/>
</dbReference>
<dbReference type="NCBIfam" id="TIGR04056">
    <property type="entry name" value="OMP_RagA_SusC"/>
    <property type="match status" value="1"/>
</dbReference>
<dbReference type="FunFam" id="2.170.130.10:FF:000008">
    <property type="entry name" value="SusC/RagA family TonB-linked outer membrane protein"/>
    <property type="match status" value="1"/>
</dbReference>
<comment type="caution">
    <text evidence="9">The sequence shown here is derived from an EMBL/GenBank/DDBJ whole genome shotgun (WGS) entry which is preliminary data.</text>
</comment>
<keyword evidence="10" id="KW-1185">Reference proteome</keyword>
<proteinExistence type="inferred from homology"/>
<dbReference type="InterPro" id="IPR023996">
    <property type="entry name" value="TonB-dep_OMP_SusC/RagA"/>
</dbReference>
<dbReference type="GO" id="GO:0009279">
    <property type="term" value="C:cell outer membrane"/>
    <property type="evidence" value="ECO:0007669"/>
    <property type="project" value="UniProtKB-SubCell"/>
</dbReference>
<name>A0A6L9LAT0_9BACT</name>
<dbReference type="AlphaFoldDB" id="A0A6L9LAT0"/>
<evidence type="ECO:0000256" key="4">
    <source>
        <dbReference type="ARBA" id="ARBA00022692"/>
    </source>
</evidence>
<keyword evidence="4 7" id="KW-0812">Transmembrane</keyword>
<evidence type="ECO:0000256" key="3">
    <source>
        <dbReference type="ARBA" id="ARBA00022452"/>
    </source>
</evidence>
<comment type="similarity">
    <text evidence="7">Belongs to the TonB-dependent receptor family.</text>
</comment>
<dbReference type="InterPro" id="IPR008969">
    <property type="entry name" value="CarboxyPept-like_regulatory"/>
</dbReference>
<dbReference type="Gene3D" id="2.170.130.10">
    <property type="entry name" value="TonB-dependent receptor, plug domain"/>
    <property type="match status" value="1"/>
</dbReference>
<reference evidence="9 10" key="1">
    <citation type="submission" date="2020-02" db="EMBL/GenBank/DDBJ databases">
        <title>Draft genome sequence of two Spirosoma agri KCTC 52727 and Spirosoma terrae KCTC 52035.</title>
        <authorList>
            <person name="Rojas J."/>
            <person name="Ambika Manirajan B."/>
            <person name="Suarez C."/>
            <person name="Ratering S."/>
            <person name="Schnell S."/>
        </authorList>
    </citation>
    <scope>NUCLEOTIDE SEQUENCE [LARGE SCALE GENOMIC DNA]</scope>
    <source>
        <strain evidence="9 10">KCTC 52035</strain>
    </source>
</reference>
<dbReference type="Pfam" id="PF13715">
    <property type="entry name" value="CarbopepD_reg_2"/>
    <property type="match status" value="1"/>
</dbReference>
<comment type="subcellular location">
    <subcellularLocation>
        <location evidence="1 7">Cell outer membrane</location>
        <topology evidence="1 7">Multi-pass membrane protein</topology>
    </subcellularLocation>
</comment>
<dbReference type="InterPro" id="IPR012910">
    <property type="entry name" value="Plug_dom"/>
</dbReference>
<evidence type="ECO:0000313" key="10">
    <source>
        <dbReference type="Proteomes" id="UP000474175"/>
    </source>
</evidence>
<dbReference type="Gene3D" id="2.40.170.20">
    <property type="entry name" value="TonB-dependent receptor, beta-barrel domain"/>
    <property type="match status" value="1"/>
</dbReference>
<evidence type="ECO:0000313" key="9">
    <source>
        <dbReference type="EMBL" id="NDU96291.1"/>
    </source>
</evidence>
<evidence type="ECO:0000256" key="6">
    <source>
        <dbReference type="ARBA" id="ARBA00023237"/>
    </source>
</evidence>
<gene>
    <name evidence="9" type="ORF">GK108_15525</name>
</gene>
<feature type="domain" description="TonB-dependent receptor plug" evidence="8">
    <location>
        <begin position="239"/>
        <end position="354"/>
    </location>
</feature>
<organism evidence="9 10">
    <name type="scientific">Spirosoma terrae</name>
    <dbReference type="NCBI Taxonomy" id="1968276"/>
    <lineage>
        <taxon>Bacteria</taxon>
        <taxon>Pseudomonadati</taxon>
        <taxon>Bacteroidota</taxon>
        <taxon>Cytophagia</taxon>
        <taxon>Cytophagales</taxon>
        <taxon>Cytophagaceae</taxon>
        <taxon>Spirosoma</taxon>
    </lineage>
</organism>
<dbReference type="RefSeq" id="WP_163950074.1">
    <property type="nucleotide sequence ID" value="NZ_JAAFZH010000006.1"/>
</dbReference>
<keyword evidence="6 7" id="KW-0998">Cell outer membrane</keyword>
<dbReference type="InterPro" id="IPR039426">
    <property type="entry name" value="TonB-dep_rcpt-like"/>
</dbReference>
<sequence>MYKFTNHETIRVLMRLSLLHLLLTVALINGALAANGQELLDQRVSLRLDNHTIKQALLALEKTAHVKFVYSRQVVQIEKKISLSATDEKLATVLERLLNPLQLRYVATGSQIAIVPGMGSDNDNNKGSASTYRETSDRVITGTVTSETGEGLPGVSVLIKNTGTAPADRSRGTTTDAGGKFRLTLLDSDGPNTTLVFSFVGYLNQDVSIGNRTAIDVQLAPDTKSLGEVVVVGYGTRTKSSITGSIASVKAEELKVTPVANLAQGIQGRVPGLDMRQNSGTPGGNISVRIRGTNSINGTSEPLYVIDGIQISATSAINAANPLSQINPSDIESVEVLKDAAATAIYGARAANGVVLITTKRGKDGVTNVSYDGYVGQQETTRKLGILNAAQFAQLENDTYAPTVVYPNPASVGQGTNYLDLIFRKALIQNHQISVTTGNNKTQVALGANYFSQAGIIKNTDYNRYAFRANIDHKINDRFKVGTSLYYTVTGENRVNAGGTGVNVTSAREGILGRAVAAPPTLLPFRPDGTVYSFADQFNGRYRETVNPMGELAKKNYTNTSRLLGNLYLDINLVKGLTYRASFNVDLTSSLQELYSPRSIVDSISLNNPNGVNGVAGNNSVYAQTLLHESILTYKTQFGQHHAINATAVYATQSEIIQANSQTASGFGNDFTENWLTANATVYALSSSRSKSSLGSYLGRVGYGYKDRYFLDLTARVDGSSKFGANNKYGFFPAVSGAWRIIEEDFMKPLTFMSDLKLRASYGITGNAGAIGPYQSLATVSGQGYNYNFNNNVLTGINPSGIANPDLKWEQATQLDIGVDVAFFNNRLNVVADYYHKRTDNLLFTKAVPMSSGYSTITGNYGSIENKGLELGVSGRILTGAVKWEASGNITFNQNKVLALDGIQQELTLSSYSILKVGYPLGVYRTYILDGINQTGESFLPGYDARTGGFKIKDMNGDGKISTDDQVIVGNAQPKYFFGFASSVKYKNFEFSGFLQGVQGSRLFNGFRFTFETPSGQVNLLEGMANRWSSTNPSNEYVKPAQGTNLPVGDRWVEDNSYVRVRNLTLAYNIPTGKLAKNARAYISGNNLFTITNYQGWDPESNNYGSANALFYDNGTYPAAKSYVVGLQLTF</sequence>
<dbReference type="InterPro" id="IPR037066">
    <property type="entry name" value="Plug_dom_sf"/>
</dbReference>
<keyword evidence="5 7" id="KW-0472">Membrane</keyword>
<dbReference type="InterPro" id="IPR023997">
    <property type="entry name" value="TonB-dep_OMP_SusC/RagA_CS"/>
</dbReference>
<dbReference type="Gene3D" id="2.60.40.1120">
    <property type="entry name" value="Carboxypeptidase-like, regulatory domain"/>
    <property type="match status" value="1"/>
</dbReference>
<evidence type="ECO:0000256" key="7">
    <source>
        <dbReference type="PROSITE-ProRule" id="PRU01360"/>
    </source>
</evidence>
<evidence type="ECO:0000256" key="1">
    <source>
        <dbReference type="ARBA" id="ARBA00004571"/>
    </source>
</evidence>
<dbReference type="Pfam" id="PF07715">
    <property type="entry name" value="Plug"/>
    <property type="match status" value="1"/>
</dbReference>
<keyword evidence="9" id="KW-0675">Receptor</keyword>
<dbReference type="InterPro" id="IPR036942">
    <property type="entry name" value="Beta-barrel_TonB_sf"/>
</dbReference>
<keyword evidence="3 7" id="KW-1134">Transmembrane beta strand</keyword>
<evidence type="ECO:0000259" key="8">
    <source>
        <dbReference type="Pfam" id="PF07715"/>
    </source>
</evidence>
<dbReference type="SUPFAM" id="SSF56935">
    <property type="entry name" value="Porins"/>
    <property type="match status" value="1"/>
</dbReference>
<dbReference type="Proteomes" id="UP000474175">
    <property type="component" value="Unassembled WGS sequence"/>
</dbReference>
<evidence type="ECO:0000256" key="5">
    <source>
        <dbReference type="ARBA" id="ARBA00023136"/>
    </source>
</evidence>